<dbReference type="RefSeq" id="WP_113062534.1">
    <property type="nucleotide sequence ID" value="NZ_UATH01000001.1"/>
</dbReference>
<sequence>MLVKVYFKQGSWVIRDQSGEGSNKVLGYAKEILLKNPEIHSSYFIGELHQICEFFKVQTAPLLPIMDDWFDQFMEISYGFRDLEYDDRLGMWFDSETGKTPTDIAFLHLKGDEVTYDTFGDVEEHVESLIHDKNVLAKLLKNKNK</sequence>
<dbReference type="AlphaFoldDB" id="A0A2X1UWG4"/>
<gene>
    <name evidence="1" type="ORF">NCTC11009_01280</name>
</gene>
<protein>
    <submittedName>
        <fullName evidence="1">Uncharacterized protein</fullName>
    </submittedName>
</protein>
<evidence type="ECO:0000313" key="2">
    <source>
        <dbReference type="Proteomes" id="UP000250242"/>
    </source>
</evidence>
<accession>A0A2X1UWG4</accession>
<proteinExistence type="predicted"/>
<name>A0A2X1UWG4_9BURK</name>
<reference evidence="1 2" key="1">
    <citation type="submission" date="2018-06" db="EMBL/GenBank/DDBJ databases">
        <authorList>
            <consortium name="Pathogen Informatics"/>
            <person name="Doyle S."/>
        </authorList>
    </citation>
    <scope>NUCLEOTIDE SEQUENCE [LARGE SCALE GENOMIC DNA]</scope>
    <source>
        <strain evidence="1 2">NCTC11009</strain>
    </source>
</reference>
<evidence type="ECO:0000313" key="1">
    <source>
        <dbReference type="EMBL" id="SPY08063.1"/>
    </source>
</evidence>
<organism evidence="1 2">
    <name type="scientific">Oligella urethralis</name>
    <dbReference type="NCBI Taxonomy" id="90245"/>
    <lineage>
        <taxon>Bacteria</taxon>
        <taxon>Pseudomonadati</taxon>
        <taxon>Pseudomonadota</taxon>
        <taxon>Betaproteobacteria</taxon>
        <taxon>Burkholderiales</taxon>
        <taxon>Alcaligenaceae</taxon>
        <taxon>Oligella</taxon>
    </lineage>
</organism>
<dbReference type="Proteomes" id="UP000250242">
    <property type="component" value="Unassembled WGS sequence"/>
</dbReference>
<dbReference type="EMBL" id="UATH01000001">
    <property type="protein sequence ID" value="SPY08063.1"/>
    <property type="molecule type" value="Genomic_DNA"/>
</dbReference>